<dbReference type="Pfam" id="PF13409">
    <property type="entry name" value="GST_N_2"/>
    <property type="match status" value="1"/>
</dbReference>
<dbReference type="Gene3D" id="3.40.30.10">
    <property type="entry name" value="Glutaredoxin"/>
    <property type="match status" value="1"/>
</dbReference>
<reference evidence="2 3" key="1">
    <citation type="journal article" date="2022" name="Nat. Microbiol.">
        <title>The microbiome of a bacterivorous marine choanoflagellate contains a resource-demanding obligate bacterial associate.</title>
        <authorList>
            <person name="Needham D.M."/>
            <person name="Poirier C."/>
            <person name="Bachy C."/>
            <person name="George E.E."/>
            <person name="Wilken S."/>
            <person name="Yung C.C.M."/>
            <person name="Limardo A.J."/>
            <person name="Morando M."/>
            <person name="Sudek L."/>
            <person name="Malmstrom R.R."/>
            <person name="Keeling P.J."/>
            <person name="Santoro A.E."/>
            <person name="Worden A.Z."/>
        </authorList>
    </citation>
    <scope>NUCLEOTIDE SEQUENCE [LARGE SCALE GENOMIC DNA]</scope>
    <source>
        <strain evidence="2 3">Comchoano-1</strain>
    </source>
</reference>
<keyword evidence="3" id="KW-1185">Reference proteome</keyword>
<protein>
    <submittedName>
        <fullName evidence="2">Glutathione S-transferase N-terminal domain-containing protein</fullName>
    </submittedName>
</protein>
<dbReference type="InterPro" id="IPR050983">
    <property type="entry name" value="GST_Omega/HSP26"/>
</dbReference>
<evidence type="ECO:0000259" key="1">
    <source>
        <dbReference type="PROSITE" id="PS50404"/>
    </source>
</evidence>
<name>A0ABY5DKZ7_9GAMM</name>
<dbReference type="SFLD" id="SFLDS00019">
    <property type="entry name" value="Glutathione_Transferase_(cytos"/>
    <property type="match status" value="1"/>
</dbReference>
<sequence>MQLYSFRRCPYAIRARWALKLCGIPFQVCEVDLKNKPKELLSHSPKGTVPVLILPDGQVLDESMDVVRWAFSQGVPEGWGDLDFKDPEACAILDKLHHTFIPSLNRFKYAVRHQDVDIEQEKRCLLEFMMLLDQNIEQGLCGALSWIDIACLPFIRQAYKANNEWFDQQSCVRLKKWLEDLTDTDTFVWVMRKD</sequence>
<dbReference type="PROSITE" id="PS51354">
    <property type="entry name" value="GLUTAREDOXIN_2"/>
    <property type="match status" value="1"/>
</dbReference>
<dbReference type="InterPro" id="IPR040079">
    <property type="entry name" value="Glutathione_S-Trfase"/>
</dbReference>
<dbReference type="SUPFAM" id="SSF47616">
    <property type="entry name" value="GST C-terminal domain-like"/>
    <property type="match status" value="1"/>
</dbReference>
<dbReference type="PANTHER" id="PTHR43968">
    <property type="match status" value="1"/>
</dbReference>
<gene>
    <name evidence="2" type="ORF">MMH89_04420</name>
</gene>
<dbReference type="CDD" id="cd03060">
    <property type="entry name" value="GST_N_Omega_like"/>
    <property type="match status" value="1"/>
</dbReference>
<proteinExistence type="predicted"/>
<evidence type="ECO:0000313" key="2">
    <source>
        <dbReference type="EMBL" id="UTC24462.1"/>
    </source>
</evidence>
<dbReference type="InterPro" id="IPR004045">
    <property type="entry name" value="Glutathione_S-Trfase_N"/>
</dbReference>
<dbReference type="SUPFAM" id="SSF52833">
    <property type="entry name" value="Thioredoxin-like"/>
    <property type="match status" value="1"/>
</dbReference>
<dbReference type="PROSITE" id="PS50404">
    <property type="entry name" value="GST_NTER"/>
    <property type="match status" value="1"/>
</dbReference>
<feature type="domain" description="GST N-terminal" evidence="1">
    <location>
        <begin position="1"/>
        <end position="78"/>
    </location>
</feature>
<dbReference type="InterPro" id="IPR036282">
    <property type="entry name" value="Glutathione-S-Trfase_C_sf"/>
</dbReference>
<accession>A0ABY5DKZ7</accession>
<dbReference type="RefSeq" id="WP_258568246.1">
    <property type="nucleotide sequence ID" value="NZ_CP092900.1"/>
</dbReference>
<dbReference type="EMBL" id="CP092900">
    <property type="protein sequence ID" value="UTC24462.1"/>
    <property type="molecule type" value="Genomic_DNA"/>
</dbReference>
<dbReference type="Proteomes" id="UP001055955">
    <property type="component" value="Chromosome"/>
</dbReference>
<dbReference type="InterPro" id="IPR036249">
    <property type="entry name" value="Thioredoxin-like_sf"/>
</dbReference>
<dbReference type="PANTHER" id="PTHR43968:SF6">
    <property type="entry name" value="GLUTATHIONE S-TRANSFERASE OMEGA"/>
    <property type="match status" value="1"/>
</dbReference>
<organism evidence="2 3">
    <name type="scientific">Candidatus Comchoanobacter bicostacola</name>
    <dbReference type="NCBI Taxonomy" id="2919598"/>
    <lineage>
        <taxon>Bacteria</taxon>
        <taxon>Pseudomonadati</taxon>
        <taxon>Pseudomonadota</taxon>
        <taxon>Gammaproteobacteria</taxon>
        <taxon>Candidatus Comchoanobacterales</taxon>
        <taxon>Candidatus Comchoanobacteraceae</taxon>
        <taxon>Candidatus Comchoanobacter</taxon>
    </lineage>
</organism>
<evidence type="ECO:0000313" key="3">
    <source>
        <dbReference type="Proteomes" id="UP001055955"/>
    </source>
</evidence>